<sequence>MDKLRSLTSLSEIFADSSRPSYVVRVRGPGVGPGPWPWPGINFLWGSGNISVPPSFDKPVILHIRNLVSGEDVTIGTLTGPLTTGVQTAIGVLQPGDCLSIQIQGFSAIYATCVAGLETLVGCLQNSSR</sequence>
<comment type="caution">
    <text evidence="1">The sequence shown here is derived from an EMBL/GenBank/DDBJ whole genome shotgun (WGS) entry which is preliminary data.</text>
</comment>
<proteinExistence type="predicted"/>
<keyword evidence="2" id="KW-1185">Reference proteome</keyword>
<dbReference type="EMBL" id="SMYL01000032">
    <property type="protein sequence ID" value="TDK58967.1"/>
    <property type="molecule type" value="Genomic_DNA"/>
</dbReference>
<protein>
    <submittedName>
        <fullName evidence="1">Uncharacterized protein</fullName>
    </submittedName>
</protein>
<accession>A0A4R5VLL8</accession>
<evidence type="ECO:0000313" key="1">
    <source>
        <dbReference type="EMBL" id="TDK58967.1"/>
    </source>
</evidence>
<dbReference type="AlphaFoldDB" id="A0A4R5VLL8"/>
<evidence type="ECO:0000313" key="2">
    <source>
        <dbReference type="Proteomes" id="UP000294829"/>
    </source>
</evidence>
<name>A0A4R5VLL8_9BURK</name>
<dbReference type="Proteomes" id="UP000294829">
    <property type="component" value="Unassembled WGS sequence"/>
</dbReference>
<gene>
    <name evidence="1" type="ORF">E2I14_19085</name>
</gene>
<dbReference type="RefSeq" id="WP_133331517.1">
    <property type="nucleotide sequence ID" value="NZ_SMYL01000032.1"/>
</dbReference>
<reference evidence="1 2" key="1">
    <citation type="submission" date="2019-03" db="EMBL/GenBank/DDBJ databases">
        <title>Sapientia aquatica gen. nov., sp. nov., isolated from a crater lake.</title>
        <authorList>
            <person name="Felfoldi T."/>
            <person name="Szabo A."/>
            <person name="Toth E."/>
            <person name="Schumann P."/>
            <person name="Keki Z."/>
            <person name="Marialigeti K."/>
            <person name="Mathe I."/>
        </authorList>
    </citation>
    <scope>NUCLEOTIDE SEQUENCE [LARGE SCALE GENOMIC DNA]</scope>
    <source>
        <strain evidence="1 2">SA-152</strain>
    </source>
</reference>
<organism evidence="1 2">
    <name type="scientific">Sapientia aquatica</name>
    <dbReference type="NCBI Taxonomy" id="1549640"/>
    <lineage>
        <taxon>Bacteria</taxon>
        <taxon>Pseudomonadati</taxon>
        <taxon>Pseudomonadota</taxon>
        <taxon>Betaproteobacteria</taxon>
        <taxon>Burkholderiales</taxon>
        <taxon>Oxalobacteraceae</taxon>
        <taxon>Sapientia</taxon>
    </lineage>
</organism>